<proteinExistence type="predicted"/>
<dbReference type="Proteomes" id="UP000019484">
    <property type="component" value="Unassembled WGS sequence"/>
</dbReference>
<evidence type="ECO:0000259" key="4">
    <source>
        <dbReference type="Pfam" id="PF00891"/>
    </source>
</evidence>
<dbReference type="HOGENOM" id="CLU_005533_5_1_1"/>
<organism evidence="5 6">
    <name type="scientific">Capronia coronata CBS 617.96</name>
    <dbReference type="NCBI Taxonomy" id="1182541"/>
    <lineage>
        <taxon>Eukaryota</taxon>
        <taxon>Fungi</taxon>
        <taxon>Dikarya</taxon>
        <taxon>Ascomycota</taxon>
        <taxon>Pezizomycotina</taxon>
        <taxon>Eurotiomycetes</taxon>
        <taxon>Chaetothyriomycetidae</taxon>
        <taxon>Chaetothyriales</taxon>
        <taxon>Herpotrichiellaceae</taxon>
        <taxon>Capronia</taxon>
    </lineage>
</organism>
<name>W9YF18_9EURO</name>
<keyword evidence="1" id="KW-0489">Methyltransferase</keyword>
<dbReference type="PANTHER" id="PTHR43712:SF4">
    <property type="entry name" value="O-METHYLTRANSFERASE DOMAIN-CONTAINING PROTEIN"/>
    <property type="match status" value="1"/>
</dbReference>
<evidence type="ECO:0000256" key="2">
    <source>
        <dbReference type="ARBA" id="ARBA00022679"/>
    </source>
</evidence>
<dbReference type="AlphaFoldDB" id="W9YF18"/>
<dbReference type="InterPro" id="IPR016461">
    <property type="entry name" value="COMT-like"/>
</dbReference>
<dbReference type="STRING" id="1182541.W9YF18"/>
<protein>
    <recommendedName>
        <fullName evidence="4">O-methyltransferase C-terminal domain-containing protein</fullName>
    </recommendedName>
</protein>
<gene>
    <name evidence="5" type="ORF">A1O1_04758</name>
</gene>
<dbReference type="SUPFAM" id="SSF53335">
    <property type="entry name" value="S-adenosyl-L-methionine-dependent methyltransferases"/>
    <property type="match status" value="1"/>
</dbReference>
<feature type="domain" description="O-methyltransferase C-terminal" evidence="4">
    <location>
        <begin position="128"/>
        <end position="267"/>
    </location>
</feature>
<evidence type="ECO:0000313" key="5">
    <source>
        <dbReference type="EMBL" id="EXJ87831.1"/>
    </source>
</evidence>
<evidence type="ECO:0000313" key="6">
    <source>
        <dbReference type="Proteomes" id="UP000019484"/>
    </source>
</evidence>
<dbReference type="EMBL" id="AMWN01000004">
    <property type="protein sequence ID" value="EXJ87831.1"/>
    <property type="molecule type" value="Genomic_DNA"/>
</dbReference>
<evidence type="ECO:0000256" key="1">
    <source>
        <dbReference type="ARBA" id="ARBA00022603"/>
    </source>
</evidence>
<evidence type="ECO:0000256" key="3">
    <source>
        <dbReference type="ARBA" id="ARBA00022691"/>
    </source>
</evidence>
<dbReference type="OrthoDB" id="1535081at2759"/>
<accession>W9YF18</accession>
<sequence>MEEVGKEENSSHFPFSTTQITNLTDTFFLSSLRFDCCGPAFQSFPSFLAETGYQDVTDSAKTPFQKGHNTDLPSFQYLAQRPELFNALQTVMTAIQSADWMTGLDIFDRSARAAGTTTPQTPIKPFFFVDVGGGHGHQCRRVLEKYPALHGRLVLQDLPEAVEKLAPMDGVKVMAQDFFQKQAVQDAQFYYLRRIMHDWPDASCLKILANLSAAMTGDSRILIDEVVLPDVNVPWQAAMTDVSMACQLAGKERTRAQWESLVQQSGLRLVQIHTYNRLLYTSVIVLEKQ</sequence>
<reference evidence="5 6" key="1">
    <citation type="submission" date="2013-03" db="EMBL/GenBank/DDBJ databases">
        <title>The Genome Sequence of Capronia coronata CBS 617.96.</title>
        <authorList>
            <consortium name="The Broad Institute Genomics Platform"/>
            <person name="Cuomo C."/>
            <person name="de Hoog S."/>
            <person name="Gorbushina A."/>
            <person name="Walker B."/>
            <person name="Young S.K."/>
            <person name="Zeng Q."/>
            <person name="Gargeya S."/>
            <person name="Fitzgerald M."/>
            <person name="Haas B."/>
            <person name="Abouelleil A."/>
            <person name="Allen A.W."/>
            <person name="Alvarado L."/>
            <person name="Arachchi H.M."/>
            <person name="Berlin A.M."/>
            <person name="Chapman S.B."/>
            <person name="Gainer-Dewar J."/>
            <person name="Goldberg J."/>
            <person name="Griggs A."/>
            <person name="Gujja S."/>
            <person name="Hansen M."/>
            <person name="Howarth C."/>
            <person name="Imamovic A."/>
            <person name="Ireland A."/>
            <person name="Larimer J."/>
            <person name="McCowan C."/>
            <person name="Murphy C."/>
            <person name="Pearson M."/>
            <person name="Poon T.W."/>
            <person name="Priest M."/>
            <person name="Roberts A."/>
            <person name="Saif S."/>
            <person name="Shea T."/>
            <person name="Sisk P."/>
            <person name="Sykes S."/>
            <person name="Wortman J."/>
            <person name="Nusbaum C."/>
            <person name="Birren B."/>
        </authorList>
    </citation>
    <scope>NUCLEOTIDE SEQUENCE [LARGE SCALE GENOMIC DNA]</scope>
    <source>
        <strain evidence="5 6">CBS 617.96</strain>
    </source>
</reference>
<dbReference type="GeneID" id="19159636"/>
<dbReference type="Pfam" id="PF00891">
    <property type="entry name" value="Methyltransf_2"/>
    <property type="match status" value="1"/>
</dbReference>
<dbReference type="eggNOG" id="KOG3178">
    <property type="taxonomic scope" value="Eukaryota"/>
</dbReference>
<dbReference type="PANTHER" id="PTHR43712">
    <property type="entry name" value="PUTATIVE (AFU_ORTHOLOGUE AFUA_4G14580)-RELATED"/>
    <property type="match status" value="1"/>
</dbReference>
<keyword evidence="2" id="KW-0808">Transferase</keyword>
<dbReference type="Gene3D" id="3.40.50.150">
    <property type="entry name" value="Vaccinia Virus protein VP39"/>
    <property type="match status" value="1"/>
</dbReference>
<dbReference type="InterPro" id="IPR029063">
    <property type="entry name" value="SAM-dependent_MTases_sf"/>
</dbReference>
<dbReference type="GO" id="GO:0008171">
    <property type="term" value="F:O-methyltransferase activity"/>
    <property type="evidence" value="ECO:0007669"/>
    <property type="project" value="InterPro"/>
</dbReference>
<comment type="caution">
    <text evidence="5">The sequence shown here is derived from an EMBL/GenBank/DDBJ whole genome shotgun (WGS) entry which is preliminary data.</text>
</comment>
<dbReference type="InterPro" id="IPR001077">
    <property type="entry name" value="COMT_C"/>
</dbReference>
<dbReference type="RefSeq" id="XP_007723837.1">
    <property type="nucleotide sequence ID" value="XM_007725647.1"/>
</dbReference>
<dbReference type="GO" id="GO:0032259">
    <property type="term" value="P:methylation"/>
    <property type="evidence" value="ECO:0007669"/>
    <property type="project" value="UniProtKB-KW"/>
</dbReference>
<keyword evidence="6" id="KW-1185">Reference proteome</keyword>
<keyword evidence="3" id="KW-0949">S-adenosyl-L-methionine</keyword>
<dbReference type="PROSITE" id="PS51683">
    <property type="entry name" value="SAM_OMT_II"/>
    <property type="match status" value="1"/>
</dbReference>